<dbReference type="PANTHER" id="PTHR13812">
    <property type="entry name" value="KETIMINE REDUCTASE MU-CRYSTALLIN"/>
    <property type="match status" value="1"/>
</dbReference>
<dbReference type="GO" id="GO:0005737">
    <property type="term" value="C:cytoplasm"/>
    <property type="evidence" value="ECO:0007669"/>
    <property type="project" value="TreeGrafter"/>
</dbReference>
<evidence type="ECO:0000313" key="2">
    <source>
        <dbReference type="Proteomes" id="UP000257032"/>
    </source>
</evidence>
<proteinExistence type="predicted"/>
<gene>
    <name evidence="1" type="ORF">DXT76_10045</name>
</gene>
<dbReference type="PANTHER" id="PTHR13812:SF19">
    <property type="entry name" value="KETIMINE REDUCTASE MU-CRYSTALLIN"/>
    <property type="match status" value="1"/>
</dbReference>
<dbReference type="Pfam" id="PF02423">
    <property type="entry name" value="OCD_Mu_crystall"/>
    <property type="match status" value="1"/>
</dbReference>
<dbReference type="Gene3D" id="3.40.50.720">
    <property type="entry name" value="NAD(P)-binding Rossmann-like Domain"/>
    <property type="match status" value="1"/>
</dbReference>
<dbReference type="EMBL" id="QTLC01000036">
    <property type="protein sequence ID" value="RDY70970.1"/>
    <property type="molecule type" value="Genomic_DNA"/>
</dbReference>
<dbReference type="PIRSF" id="PIRSF001439">
    <property type="entry name" value="CryM"/>
    <property type="match status" value="1"/>
</dbReference>
<sequence length="324" mass="35683">MRLFERKDIEKVIRLDTELVGKMEEAFTSLVEKEMTMPPIMRVDVPDHNGEVDIKSAYIKGEDSFAVKLSSGFFNNPAIGLPSANGLMILINSRTGEPLAVLADEGRLTDLRTAAAGAVAAKYGSRDNSRIAGILGTGSQARLQLQALMLVRPIEQVFVYGRNDEKAFNFKQEMEQKTGLHLTVCDSVEQVVGKSDLVVTTTPSKEPLIYGDWVRPGLHITAMGSDAEHKQELDATAMGKADVIVCDVKDQSARLGELRSSPEQQERAIELGEVTSGKHSFRQSDEEITICDLTGTGVQDTAIARHVYHRLLAWEGVKDERREV</sequence>
<protein>
    <submittedName>
        <fullName evidence="1">Cyclodeaminase</fullName>
    </submittedName>
</protein>
<evidence type="ECO:0000313" key="1">
    <source>
        <dbReference type="EMBL" id="RDY70970.1"/>
    </source>
</evidence>
<accession>A0A3D8VNM7</accession>
<organism evidence="1 2">
    <name type="scientific">Halobacillus trueperi</name>
    <dbReference type="NCBI Taxonomy" id="156205"/>
    <lineage>
        <taxon>Bacteria</taxon>
        <taxon>Bacillati</taxon>
        <taxon>Bacillota</taxon>
        <taxon>Bacilli</taxon>
        <taxon>Bacillales</taxon>
        <taxon>Bacillaceae</taxon>
        <taxon>Halobacillus</taxon>
    </lineage>
</organism>
<dbReference type="InterPro" id="IPR023401">
    <property type="entry name" value="ODC_N"/>
</dbReference>
<name>A0A3D8VNM7_9BACI</name>
<dbReference type="Proteomes" id="UP000257032">
    <property type="component" value="Unassembled WGS sequence"/>
</dbReference>
<dbReference type="Gene3D" id="3.30.1780.10">
    <property type="entry name" value="ornithine cyclodeaminase, domain 1"/>
    <property type="match status" value="1"/>
</dbReference>
<dbReference type="InterPro" id="IPR003462">
    <property type="entry name" value="ODC_Mu_crystall"/>
</dbReference>
<dbReference type="NCBIfam" id="NF006141">
    <property type="entry name" value="PRK08291.1"/>
    <property type="match status" value="1"/>
</dbReference>
<dbReference type="InterPro" id="IPR036291">
    <property type="entry name" value="NAD(P)-bd_dom_sf"/>
</dbReference>
<dbReference type="SUPFAM" id="SSF51735">
    <property type="entry name" value="NAD(P)-binding Rossmann-fold domains"/>
    <property type="match status" value="1"/>
</dbReference>
<reference evidence="1 2" key="1">
    <citation type="submission" date="2018-08" db="EMBL/GenBank/DDBJ databases">
        <title>Genome sequence of strict halophilic Halobacillus trueperi SS1 isolated from Lunsu, a salty water body of North West Himalayas.</title>
        <authorList>
            <person name="Gupta S."/>
            <person name="Sharma P."/>
            <person name="Dev K."/>
            <person name="Baumler D."/>
            <person name="Sourirajan A."/>
        </authorList>
    </citation>
    <scope>NUCLEOTIDE SEQUENCE [LARGE SCALE GENOMIC DNA]</scope>
    <source>
        <strain evidence="1 2">SS1</strain>
    </source>
</reference>
<comment type="caution">
    <text evidence="1">The sequence shown here is derived from an EMBL/GenBank/DDBJ whole genome shotgun (WGS) entry which is preliminary data.</text>
</comment>
<dbReference type="AlphaFoldDB" id="A0A3D8VNM7"/>